<dbReference type="InterPro" id="IPR015943">
    <property type="entry name" value="WD40/YVTN_repeat-like_dom_sf"/>
</dbReference>
<accession>A0A6A4GWW4</accession>
<dbReference type="Pfam" id="PF00400">
    <property type="entry name" value="WD40"/>
    <property type="match status" value="2"/>
</dbReference>
<protein>
    <submittedName>
        <fullName evidence="4">WD40 repeat-like protein</fullName>
    </submittedName>
</protein>
<dbReference type="Proteomes" id="UP000799118">
    <property type="component" value="Unassembled WGS sequence"/>
</dbReference>
<dbReference type="Gene3D" id="2.130.10.10">
    <property type="entry name" value="YVTN repeat-like/Quinoprotein amine dehydrogenase"/>
    <property type="match status" value="1"/>
</dbReference>
<dbReference type="PROSITE" id="PS00678">
    <property type="entry name" value="WD_REPEATS_1"/>
    <property type="match status" value="1"/>
</dbReference>
<sequence>MGDTLKGHNHWVNSVAFSVDGTKIVSGSDDKTVRIWDATMGAQIGDALDGHDDRVTSVAFSLDGLRIVSGSADNTIRIWDVTTDSPKRTTLGGHHKLLQAKNTWSLSTDGWIISPNCPHGIIWIPPQFRRHLWRPWNTCIISQAGYTKLSFEGCVYGEDWFQCIED</sequence>
<dbReference type="GO" id="GO:0005634">
    <property type="term" value="C:nucleus"/>
    <property type="evidence" value="ECO:0007669"/>
    <property type="project" value="TreeGrafter"/>
</dbReference>
<proteinExistence type="predicted"/>
<dbReference type="PANTHER" id="PTHR22847:SF637">
    <property type="entry name" value="WD REPEAT DOMAIN 5B"/>
    <property type="match status" value="1"/>
</dbReference>
<reference evidence="4" key="1">
    <citation type="journal article" date="2019" name="Environ. Microbiol.">
        <title>Fungal ecological strategies reflected in gene transcription - a case study of two litter decomposers.</title>
        <authorList>
            <person name="Barbi F."/>
            <person name="Kohler A."/>
            <person name="Barry K."/>
            <person name="Baskaran P."/>
            <person name="Daum C."/>
            <person name="Fauchery L."/>
            <person name="Ihrmark K."/>
            <person name="Kuo A."/>
            <person name="LaButti K."/>
            <person name="Lipzen A."/>
            <person name="Morin E."/>
            <person name="Grigoriev I.V."/>
            <person name="Henrissat B."/>
            <person name="Lindahl B."/>
            <person name="Martin F."/>
        </authorList>
    </citation>
    <scope>NUCLEOTIDE SEQUENCE</scope>
    <source>
        <strain evidence="4">JB14</strain>
    </source>
</reference>
<dbReference type="InterPro" id="IPR020472">
    <property type="entry name" value="WD40_PAC1"/>
</dbReference>
<evidence type="ECO:0000256" key="1">
    <source>
        <dbReference type="ARBA" id="ARBA00022574"/>
    </source>
</evidence>
<keyword evidence="2" id="KW-0677">Repeat</keyword>
<dbReference type="PROSITE" id="PS50082">
    <property type="entry name" value="WD_REPEATS_2"/>
    <property type="match status" value="2"/>
</dbReference>
<dbReference type="InterPro" id="IPR036322">
    <property type="entry name" value="WD40_repeat_dom_sf"/>
</dbReference>
<dbReference type="PANTHER" id="PTHR22847">
    <property type="entry name" value="WD40 REPEAT PROTEIN"/>
    <property type="match status" value="1"/>
</dbReference>
<dbReference type="SUPFAM" id="SSF50978">
    <property type="entry name" value="WD40 repeat-like"/>
    <property type="match status" value="1"/>
</dbReference>
<keyword evidence="5" id="KW-1185">Reference proteome</keyword>
<evidence type="ECO:0000313" key="5">
    <source>
        <dbReference type="Proteomes" id="UP000799118"/>
    </source>
</evidence>
<dbReference type="EMBL" id="ML769660">
    <property type="protein sequence ID" value="KAE9390362.1"/>
    <property type="molecule type" value="Genomic_DNA"/>
</dbReference>
<dbReference type="PRINTS" id="PR00320">
    <property type="entry name" value="GPROTEINBRPT"/>
</dbReference>
<dbReference type="InterPro" id="IPR001680">
    <property type="entry name" value="WD40_rpt"/>
</dbReference>
<dbReference type="OrthoDB" id="6262491at2759"/>
<gene>
    <name evidence="4" type="ORF">BT96DRAFT_889348</name>
</gene>
<name>A0A6A4GWW4_9AGAR</name>
<feature type="repeat" description="WD" evidence="3">
    <location>
        <begin position="48"/>
        <end position="89"/>
    </location>
</feature>
<dbReference type="InterPro" id="IPR019775">
    <property type="entry name" value="WD40_repeat_CS"/>
</dbReference>
<organism evidence="4 5">
    <name type="scientific">Gymnopus androsaceus JB14</name>
    <dbReference type="NCBI Taxonomy" id="1447944"/>
    <lineage>
        <taxon>Eukaryota</taxon>
        <taxon>Fungi</taxon>
        <taxon>Dikarya</taxon>
        <taxon>Basidiomycota</taxon>
        <taxon>Agaricomycotina</taxon>
        <taxon>Agaricomycetes</taxon>
        <taxon>Agaricomycetidae</taxon>
        <taxon>Agaricales</taxon>
        <taxon>Marasmiineae</taxon>
        <taxon>Omphalotaceae</taxon>
        <taxon>Gymnopus</taxon>
    </lineage>
</organism>
<dbReference type="SMART" id="SM00320">
    <property type="entry name" value="WD40"/>
    <property type="match status" value="2"/>
</dbReference>
<dbReference type="AlphaFoldDB" id="A0A6A4GWW4"/>
<evidence type="ECO:0000313" key="4">
    <source>
        <dbReference type="EMBL" id="KAE9390362.1"/>
    </source>
</evidence>
<keyword evidence="1 3" id="KW-0853">WD repeat</keyword>
<evidence type="ECO:0000256" key="2">
    <source>
        <dbReference type="ARBA" id="ARBA00022737"/>
    </source>
</evidence>
<feature type="repeat" description="WD" evidence="3">
    <location>
        <begin position="5"/>
        <end position="46"/>
    </location>
</feature>
<evidence type="ECO:0000256" key="3">
    <source>
        <dbReference type="PROSITE-ProRule" id="PRU00221"/>
    </source>
</evidence>
<dbReference type="PROSITE" id="PS50294">
    <property type="entry name" value="WD_REPEATS_REGION"/>
    <property type="match status" value="2"/>
</dbReference>
<dbReference type="GO" id="GO:1990234">
    <property type="term" value="C:transferase complex"/>
    <property type="evidence" value="ECO:0007669"/>
    <property type="project" value="UniProtKB-ARBA"/>
</dbReference>